<name>A0A1B4XPP6_ENTFL</name>
<keyword evidence="1" id="KW-0472">Membrane</keyword>
<dbReference type="Proteomes" id="UP000292223">
    <property type="component" value="Unassembled WGS sequence"/>
</dbReference>
<feature type="transmembrane region" description="Helical" evidence="1">
    <location>
        <begin position="12"/>
        <end position="30"/>
    </location>
</feature>
<dbReference type="EMBL" id="SIYF01000155">
    <property type="protein sequence ID" value="TKK87285.1"/>
    <property type="molecule type" value="Genomic_DNA"/>
</dbReference>
<reference evidence="6 9" key="2">
    <citation type="submission" date="2019-02" db="EMBL/GenBank/DDBJ databases">
        <title>Bacteria dissemination in different level of health care in South Africa: the effectiveness of infections prevention and control.</title>
        <authorList>
            <person name="Shobo C."/>
            <person name="Amoako D.G."/>
            <person name="Allam M."/>
            <person name="Ismail A."/>
            <person name="Bester L.A."/>
            <person name="Essack S.Y."/>
        </authorList>
    </citation>
    <scope>NUCLEOTIDE SEQUENCE [LARGE SCALE GENOMIC DNA]</scope>
    <source>
        <strain evidence="6 9">2SIL2</strain>
    </source>
</reference>
<evidence type="ECO:0000256" key="1">
    <source>
        <dbReference type="SAM" id="Phobius"/>
    </source>
</evidence>
<keyword evidence="1" id="KW-0812">Transmembrane</keyword>
<evidence type="ECO:0000313" key="7">
    <source>
        <dbReference type="Proteomes" id="UP000244140"/>
    </source>
</evidence>
<evidence type="ECO:0000313" key="9">
    <source>
        <dbReference type="Proteomes" id="UP000305511"/>
    </source>
</evidence>
<evidence type="ECO:0000313" key="8">
    <source>
        <dbReference type="Proteomes" id="UP000292223"/>
    </source>
</evidence>
<sequence length="33" mass="3860">MLFVAKIIFQWYSNNGISLSVIVAFLEYFMKGE</sequence>
<dbReference type="EMBL" id="PZZH01000001">
    <property type="protein sequence ID" value="PTN78020.1"/>
    <property type="molecule type" value="Genomic_DNA"/>
</dbReference>
<evidence type="ECO:0000313" key="6">
    <source>
        <dbReference type="EMBL" id="TKK87285.1"/>
    </source>
</evidence>
<proteinExistence type="predicted"/>
<dbReference type="EMBL" id="CP042213">
    <property type="protein sequence ID" value="QFY92799.1"/>
    <property type="molecule type" value="Genomic_DNA"/>
</dbReference>
<dbReference type="Proteomes" id="UP000305511">
    <property type="component" value="Unassembled WGS sequence"/>
</dbReference>
<accession>A0A1B4XPP6</accession>
<evidence type="ECO:0000313" key="5">
    <source>
        <dbReference type="EMBL" id="RYU34483.1"/>
    </source>
</evidence>
<evidence type="ECO:0000313" key="3">
    <source>
        <dbReference type="EMBL" id="PTN78020.1"/>
    </source>
</evidence>
<reference evidence="3 7" key="1">
    <citation type="submission" date="2018-04" db="EMBL/GenBank/DDBJ databases">
        <authorList>
            <person name="Van Tyne D."/>
        </authorList>
    </citation>
    <scope>NUCLEOTIDE SEQUENCE [LARGE SCALE GENOMIC DNA]</scope>
    <source>
        <strain evidence="3 7">B2535</strain>
    </source>
</reference>
<evidence type="ECO:0000313" key="4">
    <source>
        <dbReference type="EMBL" id="QFY92799.1"/>
    </source>
</evidence>
<reference evidence="2 10" key="4">
    <citation type="submission" date="2019-04" db="EMBL/GenBank/DDBJ databases">
        <title>Step-wise assembly of the neonatal virome modulated by breast feeding.</title>
        <authorList>
            <person name="Liang G."/>
            <person name="Bushman F."/>
        </authorList>
    </citation>
    <scope>NUCLEOTIDE SEQUENCE [LARGE SCALE GENOMIC DNA]</scope>
    <source>
        <strain evidence="2 10">E3754</strain>
    </source>
</reference>
<dbReference type="EMBL" id="SEWT01000002">
    <property type="protein sequence ID" value="RYU34483.1"/>
    <property type="molecule type" value="Genomic_DNA"/>
</dbReference>
<dbReference type="Proteomes" id="UP000244140">
    <property type="component" value="Unassembled WGS sequence"/>
</dbReference>
<evidence type="ECO:0000313" key="10">
    <source>
        <dbReference type="Proteomes" id="UP000429730"/>
    </source>
</evidence>
<protein>
    <submittedName>
        <fullName evidence="6">Uncharacterized protein</fullName>
    </submittedName>
</protein>
<reference evidence="4" key="5">
    <citation type="submission" date="2019-07" db="EMBL/GenBank/DDBJ databases">
        <title>Transferable Resistance Gene optrA in Enterococcus faecalis from Swine in Brazil.</title>
        <authorList>
            <person name="Almeida L.M."/>
            <person name="Lebreton F."/>
            <person name="Gaca A."/>
            <person name="Bispo P.M."/>
            <person name="Saavedra J."/>
            <person name="Filsner P."/>
            <person name="Moreno A.M."/>
            <person name="Mamizuka E.M."/>
            <person name="Gilmore M.S."/>
        </authorList>
    </citation>
    <scope>NUCLEOTIDE SEQUENCE</scope>
    <source>
        <strain evidence="4">L15</strain>
    </source>
</reference>
<reference evidence="5 8" key="3">
    <citation type="submission" date="2019-02" db="EMBL/GenBank/DDBJ databases">
        <title>From farm to fork: dissemination of Tn554::fexA-optrA in linezolid-resistant Enterococcus faecalis clones from chicken feces and meat in Tunisia.</title>
        <authorList>
            <person name="Tedim A.P."/>
            <person name="Elghaieb H."/>
            <person name="Abbassi M.S."/>
            <person name="Novais C."/>
            <person name="Hassen A."/>
            <person name="Peixe L."/>
            <person name="Freitas A.R."/>
        </authorList>
    </citation>
    <scope>NUCLEOTIDE SEQUENCE [LARGE SCALE GENOMIC DNA]</scope>
    <source>
        <strain evidence="5 8">728T</strain>
    </source>
</reference>
<dbReference type="Proteomes" id="UP000429730">
    <property type="component" value="Unassembled WGS sequence"/>
</dbReference>
<dbReference type="AlphaFoldDB" id="A0A1B4XPP6"/>
<dbReference type="EMBL" id="WVTJ01000019">
    <property type="protein sequence ID" value="MXS53134.1"/>
    <property type="molecule type" value="Genomic_DNA"/>
</dbReference>
<evidence type="ECO:0000313" key="2">
    <source>
        <dbReference type="EMBL" id="MXS53134.1"/>
    </source>
</evidence>
<organism evidence="6 9">
    <name type="scientific">Enterococcus faecalis</name>
    <name type="common">Streptococcus faecalis</name>
    <dbReference type="NCBI Taxonomy" id="1351"/>
    <lineage>
        <taxon>Bacteria</taxon>
        <taxon>Bacillati</taxon>
        <taxon>Bacillota</taxon>
        <taxon>Bacilli</taxon>
        <taxon>Lactobacillales</taxon>
        <taxon>Enterococcaceae</taxon>
        <taxon>Enterococcus</taxon>
    </lineage>
</organism>
<gene>
    <name evidence="4" type="ORF">CGZ46_08785</name>
    <name evidence="3" type="ORF">DAI13_09755</name>
    <name evidence="5" type="ORF">EU507_03165</name>
    <name evidence="6" type="ORF">EY666_07085</name>
    <name evidence="2" type="ORF">GTI81_10460</name>
</gene>
<keyword evidence="1" id="KW-1133">Transmembrane helix</keyword>